<dbReference type="GO" id="GO:0061133">
    <property type="term" value="F:endopeptidase activator activity"/>
    <property type="evidence" value="ECO:0007669"/>
    <property type="project" value="TreeGrafter"/>
</dbReference>
<dbReference type="Gene3D" id="1.20.5.120">
    <property type="entry name" value="Proteasome activator pa28, N-terminal domain"/>
    <property type="match status" value="1"/>
</dbReference>
<dbReference type="InterPro" id="IPR036996">
    <property type="entry name" value="PA28_N_sf"/>
</dbReference>
<evidence type="ECO:0000256" key="2">
    <source>
        <dbReference type="ARBA" id="ARBA00022942"/>
    </source>
</evidence>
<evidence type="ECO:0000256" key="1">
    <source>
        <dbReference type="ARBA" id="ARBA00005883"/>
    </source>
</evidence>
<gene>
    <name evidence="5" type="primary">PSME3</name>
    <name evidence="5" type="ORF">AWC38_SpisGene14944</name>
</gene>
<dbReference type="Proteomes" id="UP000225706">
    <property type="component" value="Unassembled WGS sequence"/>
</dbReference>
<dbReference type="GO" id="GO:2000045">
    <property type="term" value="P:regulation of G1/S transition of mitotic cell cycle"/>
    <property type="evidence" value="ECO:0007669"/>
    <property type="project" value="TreeGrafter"/>
</dbReference>
<accession>A0A2B4RSN0</accession>
<dbReference type="STRING" id="50429.A0A2B4RSN0"/>
<proteinExistence type="inferred from homology"/>
<dbReference type="InterPro" id="IPR003186">
    <property type="entry name" value="PA28_C"/>
</dbReference>
<dbReference type="SUPFAM" id="SSF47216">
    <property type="entry name" value="Proteasome activator"/>
    <property type="match status" value="1"/>
</dbReference>
<feature type="domain" description="Proteasome activator PA28 C-terminal" evidence="4">
    <location>
        <begin position="98"/>
        <end position="240"/>
    </location>
</feature>
<comment type="caution">
    <text evidence="5">The sequence shown here is derived from an EMBL/GenBank/DDBJ whole genome shotgun (WGS) entry which is preliminary data.</text>
</comment>
<dbReference type="Pfam" id="PF02252">
    <property type="entry name" value="PA28_C"/>
    <property type="match status" value="1"/>
</dbReference>
<dbReference type="PANTHER" id="PTHR10660">
    <property type="entry name" value="PROTEASOME REGULATOR PA28"/>
    <property type="match status" value="1"/>
</dbReference>
<dbReference type="GO" id="GO:0008537">
    <property type="term" value="C:proteasome activator complex"/>
    <property type="evidence" value="ECO:0007669"/>
    <property type="project" value="InterPro"/>
</dbReference>
<keyword evidence="6" id="KW-1185">Reference proteome</keyword>
<protein>
    <submittedName>
        <fullName evidence="5">Proteasome activator complex subunit 3</fullName>
    </submittedName>
</protein>
<dbReference type="EMBL" id="LSMT01000310">
    <property type="protein sequence ID" value="PFX20611.1"/>
    <property type="molecule type" value="Genomic_DNA"/>
</dbReference>
<dbReference type="OrthoDB" id="6591885at2759"/>
<feature type="domain" description="Proteasome activator PA28 N-terminal" evidence="3">
    <location>
        <begin position="5"/>
        <end position="60"/>
    </location>
</feature>
<evidence type="ECO:0000259" key="4">
    <source>
        <dbReference type="Pfam" id="PF02252"/>
    </source>
</evidence>
<organism evidence="5 6">
    <name type="scientific">Stylophora pistillata</name>
    <name type="common">Smooth cauliflower coral</name>
    <dbReference type="NCBI Taxonomy" id="50429"/>
    <lineage>
        <taxon>Eukaryota</taxon>
        <taxon>Metazoa</taxon>
        <taxon>Cnidaria</taxon>
        <taxon>Anthozoa</taxon>
        <taxon>Hexacorallia</taxon>
        <taxon>Scleractinia</taxon>
        <taxon>Astrocoeniina</taxon>
        <taxon>Pocilloporidae</taxon>
        <taxon>Stylophora</taxon>
    </lineage>
</organism>
<dbReference type="InterPro" id="IPR003185">
    <property type="entry name" value="Proteasome_activ_PA28_N"/>
</dbReference>
<dbReference type="PANTHER" id="PTHR10660:SF2">
    <property type="entry name" value="LD45860P"/>
    <property type="match status" value="1"/>
</dbReference>
<dbReference type="GO" id="GO:0061136">
    <property type="term" value="P:regulation of proteasomal protein catabolic process"/>
    <property type="evidence" value="ECO:0007669"/>
    <property type="project" value="TreeGrafter"/>
</dbReference>
<evidence type="ECO:0000313" key="5">
    <source>
        <dbReference type="EMBL" id="PFX20611.1"/>
    </source>
</evidence>
<dbReference type="InterPro" id="IPR036997">
    <property type="entry name" value="PA28_C_sf"/>
</dbReference>
<sequence length="243" mass="28258">MNNSSRGKLTDFHEAVRKEAEDAVKNFFPDRVFELDKLLKSDMFDKDSIVRVQKAVNMPVYKNDAIIDGEPYNKKRKVVDGHDTQTVNHSSPSFITHIPCNKYLLQVIELLKPKIQTLMEKCNTVKMWIQLLIPRIEDGNNFGVSIQEETLSEVQRIEGEAATFLDQISRYYITRGKLVSKIIKYPQLDDYRQAVIELDEKEFTSLRLCCCELRNHYLSLHDTITKNLDKIKKPRTNNADSLY</sequence>
<dbReference type="Gene3D" id="1.20.120.180">
    <property type="entry name" value="Proteasome activator pa28, C-terminal domain"/>
    <property type="match status" value="1"/>
</dbReference>
<comment type="similarity">
    <text evidence="1">Belongs to the PA28 family.</text>
</comment>
<dbReference type="InterPro" id="IPR009077">
    <property type="entry name" value="Proteasome_activ_PA28"/>
</dbReference>
<name>A0A2B4RSN0_STYPI</name>
<dbReference type="GO" id="GO:0005737">
    <property type="term" value="C:cytoplasm"/>
    <property type="evidence" value="ECO:0007669"/>
    <property type="project" value="TreeGrafter"/>
</dbReference>
<dbReference type="GO" id="GO:0005654">
    <property type="term" value="C:nucleoplasm"/>
    <property type="evidence" value="ECO:0007669"/>
    <property type="project" value="TreeGrafter"/>
</dbReference>
<keyword evidence="2 5" id="KW-0647">Proteasome</keyword>
<dbReference type="Pfam" id="PF02251">
    <property type="entry name" value="PA28_N"/>
    <property type="match status" value="1"/>
</dbReference>
<reference evidence="6" key="1">
    <citation type="journal article" date="2017" name="bioRxiv">
        <title>Comparative analysis of the genomes of Stylophora pistillata and Acropora digitifera provides evidence for extensive differences between species of corals.</title>
        <authorList>
            <person name="Voolstra C.R."/>
            <person name="Li Y."/>
            <person name="Liew Y.J."/>
            <person name="Baumgarten S."/>
            <person name="Zoccola D."/>
            <person name="Flot J.-F."/>
            <person name="Tambutte S."/>
            <person name="Allemand D."/>
            <person name="Aranda M."/>
        </authorList>
    </citation>
    <scope>NUCLEOTIDE SEQUENCE [LARGE SCALE GENOMIC DNA]</scope>
</reference>
<dbReference type="FunFam" id="1.20.120.180:FF:000001">
    <property type="entry name" value="Proteasome activator complex subunit 3"/>
    <property type="match status" value="1"/>
</dbReference>
<evidence type="ECO:0000313" key="6">
    <source>
        <dbReference type="Proteomes" id="UP000225706"/>
    </source>
</evidence>
<dbReference type="AlphaFoldDB" id="A0A2B4RSN0"/>
<dbReference type="InterPro" id="IPR036252">
    <property type="entry name" value="Proteasome_activ_sf"/>
</dbReference>
<evidence type="ECO:0000259" key="3">
    <source>
        <dbReference type="Pfam" id="PF02251"/>
    </source>
</evidence>